<dbReference type="KEGG" id="sual:KDD17_01645"/>
<dbReference type="EMBL" id="CP073581">
    <property type="protein sequence ID" value="QUJ76793.1"/>
    <property type="molecule type" value="Genomic_DNA"/>
</dbReference>
<protein>
    <recommendedName>
        <fullName evidence="2">Condensation domain-containing protein</fullName>
    </recommendedName>
</protein>
<accession>A0A975JE55</accession>
<dbReference type="GO" id="GO:0031177">
    <property type="term" value="F:phosphopantetheine binding"/>
    <property type="evidence" value="ECO:0007669"/>
    <property type="project" value="TreeGrafter"/>
</dbReference>
<feature type="domain" description="Condensation" evidence="2">
    <location>
        <begin position="39"/>
        <end position="450"/>
    </location>
</feature>
<evidence type="ECO:0000259" key="2">
    <source>
        <dbReference type="Pfam" id="PF00668"/>
    </source>
</evidence>
<dbReference type="SUPFAM" id="SSF52777">
    <property type="entry name" value="CoA-dependent acyltransferases"/>
    <property type="match status" value="2"/>
</dbReference>
<dbReference type="PANTHER" id="PTHR45527">
    <property type="entry name" value="NONRIBOSOMAL PEPTIDE SYNTHETASE"/>
    <property type="match status" value="1"/>
</dbReference>
<evidence type="ECO:0000313" key="3">
    <source>
        <dbReference type="EMBL" id="QUJ76793.1"/>
    </source>
</evidence>
<dbReference type="CDD" id="cd19531">
    <property type="entry name" value="LCL_NRPS-like"/>
    <property type="match status" value="1"/>
</dbReference>
<keyword evidence="4" id="KW-1185">Reference proteome</keyword>
<dbReference type="InterPro" id="IPR001242">
    <property type="entry name" value="Condensation_dom"/>
</dbReference>
<gene>
    <name evidence="3" type="ORF">KDD17_01645</name>
</gene>
<evidence type="ECO:0000313" key="4">
    <source>
        <dbReference type="Proteomes" id="UP000683291"/>
    </source>
</evidence>
<dbReference type="PANTHER" id="PTHR45527:SF1">
    <property type="entry name" value="FATTY ACID SYNTHASE"/>
    <property type="match status" value="1"/>
</dbReference>
<feature type="region of interest" description="Disordered" evidence="1">
    <location>
        <begin position="452"/>
        <end position="501"/>
    </location>
</feature>
<dbReference type="GO" id="GO:0005829">
    <property type="term" value="C:cytosol"/>
    <property type="evidence" value="ECO:0007669"/>
    <property type="project" value="TreeGrafter"/>
</dbReference>
<dbReference type="RefSeq" id="WP_212704990.1">
    <property type="nucleotide sequence ID" value="NZ_CP073581.1"/>
</dbReference>
<dbReference type="Pfam" id="PF00668">
    <property type="entry name" value="Condensation"/>
    <property type="match status" value="1"/>
</dbReference>
<evidence type="ECO:0000256" key="1">
    <source>
        <dbReference type="SAM" id="MobiDB-lite"/>
    </source>
</evidence>
<dbReference type="InterPro" id="IPR023213">
    <property type="entry name" value="CAT-like_dom_sf"/>
</dbReference>
<dbReference type="GO" id="GO:0043041">
    <property type="term" value="P:amino acid activation for nonribosomal peptide biosynthetic process"/>
    <property type="evidence" value="ECO:0007669"/>
    <property type="project" value="TreeGrafter"/>
</dbReference>
<dbReference type="Gene3D" id="3.30.559.10">
    <property type="entry name" value="Chloramphenicol acetyltransferase-like domain"/>
    <property type="match status" value="1"/>
</dbReference>
<dbReference type="AlphaFoldDB" id="A0A975JE55"/>
<dbReference type="GO" id="GO:0047527">
    <property type="term" value="F:2,3-dihydroxybenzoate-serine ligase activity"/>
    <property type="evidence" value="ECO:0007669"/>
    <property type="project" value="TreeGrafter"/>
</dbReference>
<dbReference type="GO" id="GO:0009239">
    <property type="term" value="P:enterobactin biosynthetic process"/>
    <property type="evidence" value="ECO:0007669"/>
    <property type="project" value="TreeGrafter"/>
</dbReference>
<proteinExistence type="predicted"/>
<reference evidence="3" key="1">
    <citation type="submission" date="2021-04" db="EMBL/GenBank/DDBJ databases">
        <title>Complete genome sequence for Sulfitobacter sp. strain JK7-1.</title>
        <authorList>
            <person name="Park S.-J."/>
        </authorList>
    </citation>
    <scope>NUCLEOTIDE SEQUENCE</scope>
    <source>
        <strain evidence="3">JK7-1</strain>
    </source>
</reference>
<sequence>MTQNNDTPTPPKRFSRARLREVQEAQSLPIIDRGAGPFPAAPVQKMFWLLSQVEQAGSAYVIRAAFDISGKVDADALARAFAHLAHRHEILCARFEMRYNTLVVDHADPANAFPLTHSHLSQHADVQAELTRQAAIPMDLQKGPLAQAHLWTRAPDAHTLMIRLHHTVADDASIDILWHDLTQIYAALVADDPVPAPAATAAYLDVAQHQAVTGSDDAYWRRTLAGSPPLSTPAGDTRPRLIDHAGAVHRFDLGTDLVDAIAAFATKGGVTPFAVALAAWVIFLQNQSGQRDIVTSVPVSQRDTATLAHTVGPLLNTLALRVDHRAQADGIAFVKDVHDRFLTARAHAGTPINQVIELSEPARSAAHHPLFQTMFSWISRAATAPLSLGDLPAHPRGVHQTTAQLDLTLDLVAEGAGISCAFEYATCLFDADTVASFAQDFTAGLERLVTTQAGSGDARPAARISLPRSSSPETAPPVPERFAMQATRTPDAPALVDGGTW</sequence>
<organism evidence="3 4">
    <name type="scientific">Sulfitobacter albidus</name>
    <dbReference type="NCBI Taxonomy" id="2829501"/>
    <lineage>
        <taxon>Bacteria</taxon>
        <taxon>Pseudomonadati</taxon>
        <taxon>Pseudomonadota</taxon>
        <taxon>Alphaproteobacteria</taxon>
        <taxon>Rhodobacterales</taxon>
        <taxon>Roseobacteraceae</taxon>
        <taxon>Sulfitobacter</taxon>
    </lineage>
</organism>
<dbReference type="Gene3D" id="3.30.559.30">
    <property type="entry name" value="Nonribosomal peptide synthetase, condensation domain"/>
    <property type="match status" value="1"/>
</dbReference>
<name>A0A975JE55_9RHOB</name>
<dbReference type="GO" id="GO:0009366">
    <property type="term" value="C:enterobactin synthetase complex"/>
    <property type="evidence" value="ECO:0007669"/>
    <property type="project" value="TreeGrafter"/>
</dbReference>
<dbReference type="Proteomes" id="UP000683291">
    <property type="component" value="Chromosome 1"/>
</dbReference>